<dbReference type="STRING" id="582667.SAMN05192568_10274"/>
<gene>
    <name evidence="2" type="ORF">SAMN05192568_10274</name>
</gene>
<dbReference type="EMBL" id="FOTK01000027">
    <property type="protein sequence ID" value="SFM32347.1"/>
    <property type="molecule type" value="Genomic_DNA"/>
</dbReference>
<organism evidence="2 3">
    <name type="scientific">Methylobacterium pseudosasicola</name>
    <dbReference type="NCBI Taxonomy" id="582667"/>
    <lineage>
        <taxon>Bacteria</taxon>
        <taxon>Pseudomonadati</taxon>
        <taxon>Pseudomonadota</taxon>
        <taxon>Alphaproteobacteria</taxon>
        <taxon>Hyphomicrobiales</taxon>
        <taxon>Methylobacteriaceae</taxon>
        <taxon>Methylobacterium</taxon>
    </lineage>
</organism>
<dbReference type="OrthoDB" id="341208at2"/>
<dbReference type="Pfam" id="PF01590">
    <property type="entry name" value="GAF"/>
    <property type="match status" value="1"/>
</dbReference>
<accession>A0A1I4PX13</accession>
<dbReference type="Proteomes" id="UP000199048">
    <property type="component" value="Unassembled WGS sequence"/>
</dbReference>
<dbReference type="RefSeq" id="WP_092044099.1">
    <property type="nucleotide sequence ID" value="NZ_FOTK01000027.1"/>
</dbReference>
<evidence type="ECO:0000259" key="1">
    <source>
        <dbReference type="SMART" id="SM00065"/>
    </source>
</evidence>
<name>A0A1I4PX13_9HYPH</name>
<dbReference type="Gene3D" id="3.30.450.40">
    <property type="match status" value="1"/>
</dbReference>
<protein>
    <submittedName>
        <fullName evidence="2">GAF domain-containing protein</fullName>
    </submittedName>
</protein>
<dbReference type="AlphaFoldDB" id="A0A1I4PX13"/>
<dbReference type="InterPro" id="IPR029016">
    <property type="entry name" value="GAF-like_dom_sf"/>
</dbReference>
<reference evidence="3" key="1">
    <citation type="submission" date="2016-10" db="EMBL/GenBank/DDBJ databases">
        <authorList>
            <person name="Varghese N."/>
            <person name="Submissions S."/>
        </authorList>
    </citation>
    <scope>NUCLEOTIDE SEQUENCE [LARGE SCALE GENOMIC DNA]</scope>
    <source>
        <strain evidence="3">BL36</strain>
    </source>
</reference>
<feature type="domain" description="GAF" evidence="1">
    <location>
        <begin position="27"/>
        <end position="171"/>
    </location>
</feature>
<dbReference type="InterPro" id="IPR003018">
    <property type="entry name" value="GAF"/>
</dbReference>
<dbReference type="SUPFAM" id="SSF55781">
    <property type="entry name" value="GAF domain-like"/>
    <property type="match status" value="1"/>
</dbReference>
<dbReference type="PANTHER" id="PTHR43102:SF2">
    <property type="entry name" value="GAF DOMAIN-CONTAINING PROTEIN"/>
    <property type="match status" value="1"/>
</dbReference>
<sequence>MTDRTPVEVSDPDRIASVDGYAVLDTPPEKGFDDIVLLARVLCAAPVALVSLVAEDRQWFKARSGFELTGTELSGSICAHALGRTDLLVITDLTLDARTRQNPLVVGEPHLRFYAGAPLLTPKGHTLGTLCVIDTVARRTGLTPEQRECLQALAGQVMEQLNLRRALADRTRELAAQ</sequence>
<dbReference type="SMART" id="SM00065">
    <property type="entry name" value="GAF"/>
    <property type="match status" value="1"/>
</dbReference>
<dbReference type="PANTHER" id="PTHR43102">
    <property type="entry name" value="SLR1143 PROTEIN"/>
    <property type="match status" value="1"/>
</dbReference>
<evidence type="ECO:0000313" key="3">
    <source>
        <dbReference type="Proteomes" id="UP000199048"/>
    </source>
</evidence>
<keyword evidence="3" id="KW-1185">Reference proteome</keyword>
<proteinExistence type="predicted"/>
<evidence type="ECO:0000313" key="2">
    <source>
        <dbReference type="EMBL" id="SFM32347.1"/>
    </source>
</evidence>